<dbReference type="SUPFAM" id="SSF63817">
    <property type="entry name" value="Sortase"/>
    <property type="match status" value="1"/>
</dbReference>
<evidence type="ECO:0000313" key="4">
    <source>
        <dbReference type="Proteomes" id="UP001185069"/>
    </source>
</evidence>
<dbReference type="Gene3D" id="2.40.260.10">
    <property type="entry name" value="Sortase"/>
    <property type="match status" value="1"/>
</dbReference>
<protein>
    <recommendedName>
        <fullName evidence="5">Sortase</fullName>
    </recommendedName>
</protein>
<reference evidence="3 4" key="1">
    <citation type="submission" date="2023-07" db="EMBL/GenBank/DDBJ databases">
        <title>Sequencing the genomes of 1000 actinobacteria strains.</title>
        <authorList>
            <person name="Klenk H.-P."/>
        </authorList>
    </citation>
    <scope>NUCLEOTIDE SEQUENCE [LARGE SCALE GENOMIC DNA]</scope>
    <source>
        <strain evidence="3 4">DSM 14555</strain>
    </source>
</reference>
<keyword evidence="1" id="KW-0378">Hydrolase</keyword>
<sequence length="242" mass="25336">MSTGRRRAWPRIALISLVAACLVAIGILTGQLLAPGKLPIATALFPTAAAADSTAEAPNTVSVLDANVAEATQKQQLVQQPPAPGQPLRVQMPELGLDVPVVAAKLAADRSFNPPSNVLAYWIRDYGIAGPEAKNTLYLAAHSWNNGYAAFNPLMDQKSGSSTAKAGQKISVQTAAGRYSYSVTSVADYAKSGIAGEADLWQAVPGRLVLVTCFQLNDAGANRNLVVYAQLDAATPDPGPRK</sequence>
<evidence type="ECO:0000256" key="1">
    <source>
        <dbReference type="ARBA" id="ARBA00022801"/>
    </source>
</evidence>
<evidence type="ECO:0000313" key="3">
    <source>
        <dbReference type="EMBL" id="MDR6268823.1"/>
    </source>
</evidence>
<proteinExistence type="predicted"/>
<dbReference type="RefSeq" id="WP_309796698.1">
    <property type="nucleotide sequence ID" value="NZ_BAAAHY010000006.1"/>
</dbReference>
<keyword evidence="2" id="KW-1133">Transmembrane helix</keyword>
<evidence type="ECO:0000256" key="2">
    <source>
        <dbReference type="SAM" id="Phobius"/>
    </source>
</evidence>
<gene>
    <name evidence="3" type="ORF">JOE69_001061</name>
</gene>
<keyword evidence="2" id="KW-0472">Membrane</keyword>
<name>A0ABU1J8T1_9MICC</name>
<comment type="caution">
    <text evidence="3">The sequence shown here is derived from an EMBL/GenBank/DDBJ whole genome shotgun (WGS) entry which is preliminary data.</text>
</comment>
<accession>A0ABU1J8T1</accession>
<organism evidence="3 4">
    <name type="scientific">Arthrobacter russicus</name>
    <dbReference type="NCBI Taxonomy" id="172040"/>
    <lineage>
        <taxon>Bacteria</taxon>
        <taxon>Bacillati</taxon>
        <taxon>Actinomycetota</taxon>
        <taxon>Actinomycetes</taxon>
        <taxon>Micrococcales</taxon>
        <taxon>Micrococcaceae</taxon>
        <taxon>Arthrobacter</taxon>
    </lineage>
</organism>
<dbReference type="CDD" id="cd05829">
    <property type="entry name" value="Sortase_F"/>
    <property type="match status" value="1"/>
</dbReference>
<dbReference type="InterPro" id="IPR023365">
    <property type="entry name" value="Sortase_dom-sf"/>
</dbReference>
<dbReference type="InterPro" id="IPR005754">
    <property type="entry name" value="Sortase"/>
</dbReference>
<keyword evidence="4" id="KW-1185">Reference proteome</keyword>
<feature type="transmembrane region" description="Helical" evidence="2">
    <location>
        <begin position="12"/>
        <end position="34"/>
    </location>
</feature>
<dbReference type="Pfam" id="PF04203">
    <property type="entry name" value="Sortase"/>
    <property type="match status" value="1"/>
</dbReference>
<dbReference type="Proteomes" id="UP001185069">
    <property type="component" value="Unassembled WGS sequence"/>
</dbReference>
<evidence type="ECO:0008006" key="5">
    <source>
        <dbReference type="Google" id="ProtNLM"/>
    </source>
</evidence>
<dbReference type="EMBL" id="JAVDQF010000001">
    <property type="protein sequence ID" value="MDR6268823.1"/>
    <property type="molecule type" value="Genomic_DNA"/>
</dbReference>
<keyword evidence="2" id="KW-0812">Transmembrane</keyword>
<dbReference type="InterPro" id="IPR042001">
    <property type="entry name" value="Sortase_F"/>
</dbReference>